<dbReference type="Pfam" id="PF01794">
    <property type="entry name" value="Ferric_reduct"/>
    <property type="match status" value="1"/>
</dbReference>
<dbReference type="GO" id="GO:0006952">
    <property type="term" value="P:defense response"/>
    <property type="evidence" value="ECO:0007669"/>
    <property type="project" value="TreeGrafter"/>
</dbReference>
<feature type="transmembrane region" description="Helical" evidence="6">
    <location>
        <begin position="279"/>
        <end position="302"/>
    </location>
</feature>
<dbReference type="GO" id="GO:0016175">
    <property type="term" value="F:superoxide-generating NAD(P)H oxidase activity"/>
    <property type="evidence" value="ECO:0007669"/>
    <property type="project" value="TreeGrafter"/>
</dbReference>
<dbReference type="InterPro" id="IPR050369">
    <property type="entry name" value="RBOH/FRE"/>
</dbReference>
<organism evidence="8 10">
    <name type="scientific">Rotaria magnacalcarata</name>
    <dbReference type="NCBI Taxonomy" id="392030"/>
    <lineage>
        <taxon>Eukaryota</taxon>
        <taxon>Metazoa</taxon>
        <taxon>Spiralia</taxon>
        <taxon>Gnathifera</taxon>
        <taxon>Rotifera</taxon>
        <taxon>Eurotatoria</taxon>
        <taxon>Bdelloidea</taxon>
        <taxon>Philodinida</taxon>
        <taxon>Philodinidae</taxon>
        <taxon>Rotaria</taxon>
    </lineage>
</organism>
<sequence length="525" mass="59447">MSKRCTTAHTVLEIDRSSRSNLTPPTMRNRQKAEIQLRSLLNESEKSLPAFVRCAGDNLGSEQLSVEQISKLLKTQEFLIRRLARIFYPSTENVQDVKTLTILQAQKLTCILNSTMEVRALVFFMILDEAGDEYVTRAGMTEFYEKYFKGLKTLDGDRIQEVVQGLLQKFHLDRIGLAQRALKFSGSTFLEIPFFCPLWRDRIDFEEFYSIVSKDLILLECLSQFTVHPTWFMNSPSSQPAKQSKFQELFSNHYCKRENKKQKKNKLSIADMKNNLSRIIMLIIYLLINHGLVIYVICYRTIKVKSNVPIVFARICGMLLNFNCTFIIVLMLKQAILIIRSNKFLRKGIPVDDHIDFHKVVGRIIVVLSILHTIAHVVNVGAYNSHSWVAYLFTTEPNIGWVGGFASLSGLLLCIILSVIVVCSMRWIRRDGHFSDATAATCTDGYRNGNETDIDCGGETYPKCSNGKTCKVDSDCVSEVCKSKTCQVSNCNDGVKNQDETDIDCGGKTCPKCANTKIYSLVSDS</sequence>
<dbReference type="InterPro" id="IPR013130">
    <property type="entry name" value="Fe3_Rdtase_TM_dom"/>
</dbReference>
<evidence type="ECO:0000256" key="5">
    <source>
        <dbReference type="ARBA" id="ARBA00023136"/>
    </source>
</evidence>
<dbReference type="EMBL" id="CAJOBF010003217">
    <property type="protein sequence ID" value="CAF4080240.1"/>
    <property type="molecule type" value="Genomic_DNA"/>
</dbReference>
<feature type="transmembrane region" description="Helical" evidence="6">
    <location>
        <begin position="360"/>
        <end position="379"/>
    </location>
</feature>
<dbReference type="EMBL" id="CAJNRG010005608">
    <property type="protein sequence ID" value="CAF2078735.1"/>
    <property type="molecule type" value="Genomic_DNA"/>
</dbReference>
<dbReference type="GO" id="GO:0043020">
    <property type="term" value="C:NADPH oxidase complex"/>
    <property type="evidence" value="ECO:0007669"/>
    <property type="project" value="TreeGrafter"/>
</dbReference>
<evidence type="ECO:0000256" key="4">
    <source>
        <dbReference type="ARBA" id="ARBA00023002"/>
    </source>
</evidence>
<keyword evidence="4" id="KW-0560">Oxidoreductase</keyword>
<name>A0A816S2W2_9BILA</name>
<feature type="transmembrane region" description="Helical" evidence="6">
    <location>
        <begin position="399"/>
        <end position="423"/>
    </location>
</feature>
<comment type="caution">
    <text evidence="8">The sequence shown here is derived from an EMBL/GenBank/DDBJ whole genome shotgun (WGS) entry which is preliminary data.</text>
</comment>
<comment type="subcellular location">
    <subcellularLocation>
        <location evidence="1">Membrane</location>
        <topology evidence="1">Multi-pass membrane protein</topology>
    </subcellularLocation>
</comment>
<dbReference type="Gene3D" id="1.10.238.10">
    <property type="entry name" value="EF-hand"/>
    <property type="match status" value="1"/>
</dbReference>
<dbReference type="PANTHER" id="PTHR11972">
    <property type="entry name" value="NADPH OXIDASE"/>
    <property type="match status" value="1"/>
</dbReference>
<feature type="transmembrane region" description="Helical" evidence="6">
    <location>
        <begin position="308"/>
        <end position="339"/>
    </location>
</feature>
<dbReference type="PANTHER" id="PTHR11972:SF58">
    <property type="entry name" value="NADPH OXIDASE 5"/>
    <property type="match status" value="1"/>
</dbReference>
<keyword evidence="5 6" id="KW-0472">Membrane</keyword>
<evidence type="ECO:0000313" key="9">
    <source>
        <dbReference type="EMBL" id="CAF4080240.1"/>
    </source>
</evidence>
<feature type="domain" description="Ferric oxidoreductase" evidence="7">
    <location>
        <begin position="328"/>
        <end position="430"/>
    </location>
</feature>
<accession>A0A816S2W2</accession>
<reference evidence="8" key="1">
    <citation type="submission" date="2021-02" db="EMBL/GenBank/DDBJ databases">
        <authorList>
            <person name="Nowell W R."/>
        </authorList>
    </citation>
    <scope>NUCLEOTIDE SEQUENCE</scope>
</reference>
<gene>
    <name evidence="9" type="ORF">UXM345_LOCUS21014</name>
    <name evidence="8" type="ORF">XDN619_LOCUS14136</name>
</gene>
<dbReference type="Proteomes" id="UP000663842">
    <property type="component" value="Unassembled WGS sequence"/>
</dbReference>
<keyword evidence="2 6" id="KW-0812">Transmembrane</keyword>
<evidence type="ECO:0000256" key="3">
    <source>
        <dbReference type="ARBA" id="ARBA00022989"/>
    </source>
</evidence>
<keyword evidence="3 6" id="KW-1133">Transmembrane helix</keyword>
<dbReference type="GO" id="GO:0042554">
    <property type="term" value="P:superoxide anion generation"/>
    <property type="evidence" value="ECO:0007669"/>
    <property type="project" value="TreeGrafter"/>
</dbReference>
<evidence type="ECO:0000313" key="8">
    <source>
        <dbReference type="EMBL" id="CAF2078735.1"/>
    </source>
</evidence>
<evidence type="ECO:0000313" key="10">
    <source>
        <dbReference type="Proteomes" id="UP000663887"/>
    </source>
</evidence>
<protein>
    <recommendedName>
        <fullName evidence="7">Ferric oxidoreductase domain-containing protein</fullName>
    </recommendedName>
</protein>
<proteinExistence type="predicted"/>
<dbReference type="AlphaFoldDB" id="A0A816S2W2"/>
<evidence type="ECO:0000256" key="2">
    <source>
        <dbReference type="ARBA" id="ARBA00022692"/>
    </source>
</evidence>
<evidence type="ECO:0000256" key="1">
    <source>
        <dbReference type="ARBA" id="ARBA00004141"/>
    </source>
</evidence>
<dbReference type="Proteomes" id="UP000663887">
    <property type="component" value="Unassembled WGS sequence"/>
</dbReference>
<evidence type="ECO:0000259" key="7">
    <source>
        <dbReference type="Pfam" id="PF01794"/>
    </source>
</evidence>
<evidence type="ECO:0000256" key="6">
    <source>
        <dbReference type="SAM" id="Phobius"/>
    </source>
</evidence>